<dbReference type="SUPFAM" id="SSF47794">
    <property type="entry name" value="Rad51 N-terminal domain-like"/>
    <property type="match status" value="2"/>
</dbReference>
<comment type="caution">
    <text evidence="2">The sequence shown here is derived from an EMBL/GenBank/DDBJ whole genome shotgun (WGS) entry which is preliminary data.</text>
</comment>
<name>A0A0S7WEW7_UNCT6</name>
<dbReference type="Gene3D" id="1.10.150.20">
    <property type="entry name" value="5' to 3' exonuclease, C-terminal subdomain"/>
    <property type="match status" value="2"/>
</dbReference>
<gene>
    <name evidence="2" type="ORF">AMJ40_07040</name>
</gene>
<evidence type="ECO:0000313" key="3">
    <source>
        <dbReference type="Proteomes" id="UP000051124"/>
    </source>
</evidence>
<proteinExistence type="predicted"/>
<dbReference type="Proteomes" id="UP000051124">
    <property type="component" value="Unassembled WGS sequence"/>
</dbReference>
<dbReference type="AlphaFoldDB" id="A0A0S7WEW7"/>
<dbReference type="Pfam" id="PF14520">
    <property type="entry name" value="HHH_5"/>
    <property type="match status" value="2"/>
</dbReference>
<sequence length="172" mass="18917">MNFLTFVSQLYGKGEETARRLRSAGYSTPEKLSRIAPERVSKITGLSISSAKSIIITAAEMRQGTKRRKHTLVEIEGIGDGREKKLQKAGLRTVKAVALSEEGRIAKLLKIPESTARKIVRSAQEVEGSVPSRGMTTEETEVLATQVLPKGRRTEEESKVSPESAASFWRFG</sequence>
<dbReference type="EMBL" id="LIZT01000102">
    <property type="protein sequence ID" value="KPJ48689.1"/>
    <property type="molecule type" value="Genomic_DNA"/>
</dbReference>
<evidence type="ECO:0008006" key="4">
    <source>
        <dbReference type="Google" id="ProtNLM"/>
    </source>
</evidence>
<reference evidence="2 3" key="1">
    <citation type="journal article" date="2015" name="Microbiome">
        <title>Genomic resolution of linkages in carbon, nitrogen, and sulfur cycling among widespread estuary sediment bacteria.</title>
        <authorList>
            <person name="Baker B.J."/>
            <person name="Lazar C.S."/>
            <person name="Teske A.P."/>
            <person name="Dick G.J."/>
        </authorList>
    </citation>
    <scope>NUCLEOTIDE SEQUENCE [LARGE SCALE GENOMIC DNA]</scope>
    <source>
        <strain evidence="2">DG_26</strain>
    </source>
</reference>
<evidence type="ECO:0000313" key="2">
    <source>
        <dbReference type="EMBL" id="KPJ48689.1"/>
    </source>
</evidence>
<protein>
    <recommendedName>
        <fullName evidence="4">DUF4332 domain-containing protein</fullName>
    </recommendedName>
</protein>
<dbReference type="GO" id="GO:0000166">
    <property type="term" value="F:nucleotide binding"/>
    <property type="evidence" value="ECO:0007669"/>
    <property type="project" value="InterPro"/>
</dbReference>
<evidence type="ECO:0000256" key="1">
    <source>
        <dbReference type="SAM" id="MobiDB-lite"/>
    </source>
</evidence>
<accession>A0A0S7WEW7</accession>
<organism evidence="2 3">
    <name type="scientific">candidate division TA06 bacterium DG_26</name>
    <dbReference type="NCBI Taxonomy" id="1703771"/>
    <lineage>
        <taxon>Bacteria</taxon>
        <taxon>Bacteria division TA06</taxon>
    </lineage>
</organism>
<feature type="region of interest" description="Disordered" evidence="1">
    <location>
        <begin position="149"/>
        <end position="172"/>
    </location>
</feature>
<dbReference type="InterPro" id="IPR010995">
    <property type="entry name" value="DNA_repair_Rad51/TF_NusA_a-hlx"/>
</dbReference>